<gene>
    <name evidence="2" type="ORF">TPAR_08603</name>
</gene>
<evidence type="ECO:0000313" key="3">
    <source>
        <dbReference type="Proteomes" id="UP000237481"/>
    </source>
</evidence>
<feature type="compositionally biased region" description="Basic residues" evidence="1">
    <location>
        <begin position="28"/>
        <end position="45"/>
    </location>
</feature>
<name>A0A2S4KLX6_9HYPO</name>
<organism evidence="2 3">
    <name type="scientific">Tolypocladium paradoxum</name>
    <dbReference type="NCBI Taxonomy" id="94208"/>
    <lineage>
        <taxon>Eukaryota</taxon>
        <taxon>Fungi</taxon>
        <taxon>Dikarya</taxon>
        <taxon>Ascomycota</taxon>
        <taxon>Pezizomycotina</taxon>
        <taxon>Sordariomycetes</taxon>
        <taxon>Hypocreomycetidae</taxon>
        <taxon>Hypocreales</taxon>
        <taxon>Ophiocordycipitaceae</taxon>
        <taxon>Tolypocladium</taxon>
    </lineage>
</organism>
<proteinExistence type="predicted"/>
<reference evidence="2 3" key="1">
    <citation type="submission" date="2018-01" db="EMBL/GenBank/DDBJ databases">
        <title>Harnessing the power of phylogenomics to disentangle the directionality and signatures of interkingdom host jumping in the parasitic fungal genus Tolypocladium.</title>
        <authorList>
            <person name="Quandt C.A."/>
            <person name="Patterson W."/>
            <person name="Spatafora J.W."/>
        </authorList>
    </citation>
    <scope>NUCLEOTIDE SEQUENCE [LARGE SCALE GENOMIC DNA]</scope>
    <source>
        <strain evidence="2 3">NRBC 100945</strain>
    </source>
</reference>
<dbReference type="EMBL" id="PKSG01001074">
    <property type="protein sequence ID" value="POR31190.1"/>
    <property type="molecule type" value="Genomic_DNA"/>
</dbReference>
<protein>
    <submittedName>
        <fullName evidence="2">Uncharacterized protein</fullName>
    </submittedName>
</protein>
<evidence type="ECO:0000313" key="2">
    <source>
        <dbReference type="EMBL" id="POR31190.1"/>
    </source>
</evidence>
<comment type="caution">
    <text evidence="2">The sequence shown here is derived from an EMBL/GenBank/DDBJ whole genome shotgun (WGS) entry which is preliminary data.</text>
</comment>
<keyword evidence="3" id="KW-1185">Reference proteome</keyword>
<dbReference type="Proteomes" id="UP000237481">
    <property type="component" value="Unassembled WGS sequence"/>
</dbReference>
<evidence type="ECO:0000256" key="1">
    <source>
        <dbReference type="SAM" id="MobiDB-lite"/>
    </source>
</evidence>
<sequence length="82" mass="9532">MYRTSTVDPVVLGNTSIGARPSQPRPPRPSRARVTAARKRRRPQHKTNSVQRPRIPDRHLSRHPFLRGPACRLHLPHFRFRA</sequence>
<accession>A0A2S4KLX6</accession>
<feature type="region of interest" description="Disordered" evidence="1">
    <location>
        <begin position="1"/>
        <end position="64"/>
    </location>
</feature>
<feature type="compositionally biased region" description="Polar residues" evidence="1">
    <location>
        <begin position="1"/>
        <end position="17"/>
    </location>
</feature>
<dbReference type="AlphaFoldDB" id="A0A2S4KLX6"/>